<dbReference type="GO" id="GO:0020037">
    <property type="term" value="F:heme binding"/>
    <property type="evidence" value="ECO:0007669"/>
    <property type="project" value="InterPro"/>
</dbReference>
<dbReference type="GO" id="GO:0016020">
    <property type="term" value="C:membrane"/>
    <property type="evidence" value="ECO:0007669"/>
    <property type="project" value="UniProtKB-SubCell"/>
</dbReference>
<evidence type="ECO:0000256" key="8">
    <source>
        <dbReference type="ARBA" id="ARBA00022989"/>
    </source>
</evidence>
<comment type="caution">
    <text evidence="15">The sequence shown here is derived from an EMBL/GenBank/DDBJ whole genome shotgun (WGS) entry which is preliminary data.</text>
</comment>
<dbReference type="GO" id="GO:0016705">
    <property type="term" value="F:oxidoreductase activity, acting on paired donors, with incorporation or reduction of molecular oxygen"/>
    <property type="evidence" value="ECO:0007669"/>
    <property type="project" value="InterPro"/>
</dbReference>
<gene>
    <name evidence="15" type="ORF">FB45DRAFT_909589</name>
</gene>
<keyword evidence="11 14" id="KW-0503">Monooxygenase</keyword>
<evidence type="ECO:0000256" key="13">
    <source>
        <dbReference type="PIRSR" id="PIRSR602401-1"/>
    </source>
</evidence>
<dbReference type="Gene3D" id="1.10.630.10">
    <property type="entry name" value="Cytochrome P450"/>
    <property type="match status" value="1"/>
</dbReference>
<feature type="binding site" description="axial binding residue" evidence="13">
    <location>
        <position position="474"/>
    </location>
    <ligand>
        <name>heme</name>
        <dbReference type="ChEBI" id="CHEBI:30413"/>
    </ligand>
    <ligandPart>
        <name>Fe</name>
        <dbReference type="ChEBI" id="CHEBI:18248"/>
    </ligandPart>
</feature>
<dbReference type="SUPFAM" id="SSF48264">
    <property type="entry name" value="Cytochrome P450"/>
    <property type="match status" value="1"/>
</dbReference>
<evidence type="ECO:0000256" key="5">
    <source>
        <dbReference type="ARBA" id="ARBA00022617"/>
    </source>
</evidence>
<dbReference type="InterPro" id="IPR002401">
    <property type="entry name" value="Cyt_P450_E_grp-I"/>
</dbReference>
<protein>
    <submittedName>
        <fullName evidence="15">Cytochrome P450</fullName>
    </submittedName>
</protein>
<dbReference type="PROSITE" id="PS00086">
    <property type="entry name" value="CYTOCHROME_P450"/>
    <property type="match status" value="1"/>
</dbReference>
<evidence type="ECO:0000256" key="14">
    <source>
        <dbReference type="RuleBase" id="RU000461"/>
    </source>
</evidence>
<evidence type="ECO:0000256" key="7">
    <source>
        <dbReference type="ARBA" id="ARBA00022723"/>
    </source>
</evidence>
<dbReference type="PRINTS" id="PR00463">
    <property type="entry name" value="EP450I"/>
</dbReference>
<sequence length="537" mass="59542">MLLDIEALTRKLQHVGMKDVGIAVASVFAYLLLRRAFRRRTTPLKGPSSNNFFFGVVPELMEAPDSGVIHEGWAYVYGSVFTIPHLVGSKAVILTDPKAIQHFFSRETYGYVQTPNSKRFLEKLLGRGLFWAEGDSHKRQRRALNPAFSNASIKDLTPIFYDSAYKAKAIWDRLIDGNPEGAIIEVQQWMNHVSLDTIGLAGFSHDFETLSGKTSEVATAFDELGSTKPSSFQFAMFLLSLLFPILSKIPTGRRNSLARLGAAMRGMADKFINASGTAKEAEAANDKSVIGLLVKSASTEHITQEEVIAQINVLLLAGYETTAISLTWALIELSRHADIQDTLRAELVGAEGADPTWDEFTNGLPFLDAFTCEILRIHPPLFEIQRSAAEDDILPLSAPIQSATGRMVDNIFITKGTTVTVPIRCLNRSLEFWGPDAKEFKPDRWLNPSADPYKAQELQGYRHLLTFSDGARQCLGKGFALAEFKAVLSVLVRNYVFELPKGPDTEIGQHRNLLPRPKVAGEEGYSVPLRVRHYVAE</sequence>
<dbReference type="PANTHER" id="PTHR24305:SF166">
    <property type="entry name" value="CYTOCHROME P450 12A4, MITOCHONDRIAL-RELATED"/>
    <property type="match status" value="1"/>
</dbReference>
<dbReference type="GO" id="GO:0004497">
    <property type="term" value="F:monooxygenase activity"/>
    <property type="evidence" value="ECO:0007669"/>
    <property type="project" value="UniProtKB-KW"/>
</dbReference>
<comment type="pathway">
    <text evidence="3">Secondary metabolite biosynthesis; terpenoid biosynthesis.</text>
</comment>
<evidence type="ECO:0000256" key="10">
    <source>
        <dbReference type="ARBA" id="ARBA00023004"/>
    </source>
</evidence>
<evidence type="ECO:0000256" key="12">
    <source>
        <dbReference type="ARBA" id="ARBA00023136"/>
    </source>
</evidence>
<dbReference type="Pfam" id="PF00067">
    <property type="entry name" value="p450"/>
    <property type="match status" value="1"/>
</dbReference>
<keyword evidence="7 13" id="KW-0479">Metal-binding</keyword>
<dbReference type="EMBL" id="JARKIF010000007">
    <property type="protein sequence ID" value="KAJ7634696.1"/>
    <property type="molecule type" value="Genomic_DNA"/>
</dbReference>
<keyword evidence="5 13" id="KW-0349">Heme</keyword>
<evidence type="ECO:0000313" key="15">
    <source>
        <dbReference type="EMBL" id="KAJ7634696.1"/>
    </source>
</evidence>
<evidence type="ECO:0000256" key="1">
    <source>
        <dbReference type="ARBA" id="ARBA00001971"/>
    </source>
</evidence>
<proteinExistence type="inferred from homology"/>
<accession>A0AAD7BZ16</accession>
<reference evidence="15" key="1">
    <citation type="submission" date="2023-03" db="EMBL/GenBank/DDBJ databases">
        <title>Massive genome expansion in bonnet fungi (Mycena s.s.) driven by repeated elements and novel gene families across ecological guilds.</title>
        <authorList>
            <consortium name="Lawrence Berkeley National Laboratory"/>
            <person name="Harder C.B."/>
            <person name="Miyauchi S."/>
            <person name="Viragh M."/>
            <person name="Kuo A."/>
            <person name="Thoen E."/>
            <person name="Andreopoulos B."/>
            <person name="Lu D."/>
            <person name="Skrede I."/>
            <person name="Drula E."/>
            <person name="Henrissat B."/>
            <person name="Morin E."/>
            <person name="Kohler A."/>
            <person name="Barry K."/>
            <person name="LaButti K."/>
            <person name="Morin E."/>
            <person name="Salamov A."/>
            <person name="Lipzen A."/>
            <person name="Mereny Z."/>
            <person name="Hegedus B."/>
            <person name="Baldrian P."/>
            <person name="Stursova M."/>
            <person name="Weitz H."/>
            <person name="Taylor A."/>
            <person name="Grigoriev I.V."/>
            <person name="Nagy L.G."/>
            <person name="Martin F."/>
            <person name="Kauserud H."/>
        </authorList>
    </citation>
    <scope>NUCLEOTIDE SEQUENCE</scope>
    <source>
        <strain evidence="15">9284</strain>
    </source>
</reference>
<dbReference type="GO" id="GO:0005506">
    <property type="term" value="F:iron ion binding"/>
    <property type="evidence" value="ECO:0007669"/>
    <property type="project" value="InterPro"/>
</dbReference>
<dbReference type="InterPro" id="IPR050121">
    <property type="entry name" value="Cytochrome_P450_monoxygenase"/>
</dbReference>
<evidence type="ECO:0000256" key="4">
    <source>
        <dbReference type="ARBA" id="ARBA00010617"/>
    </source>
</evidence>
<comment type="subcellular location">
    <subcellularLocation>
        <location evidence="2">Membrane</location>
    </subcellularLocation>
</comment>
<comment type="similarity">
    <text evidence="4 14">Belongs to the cytochrome P450 family.</text>
</comment>
<keyword evidence="12" id="KW-0472">Membrane</keyword>
<evidence type="ECO:0000256" key="2">
    <source>
        <dbReference type="ARBA" id="ARBA00004370"/>
    </source>
</evidence>
<keyword evidence="8" id="KW-1133">Transmembrane helix</keyword>
<dbReference type="InterPro" id="IPR017972">
    <property type="entry name" value="Cyt_P450_CS"/>
</dbReference>
<dbReference type="PRINTS" id="PR00385">
    <property type="entry name" value="P450"/>
</dbReference>
<organism evidence="15 16">
    <name type="scientific">Roridomyces roridus</name>
    <dbReference type="NCBI Taxonomy" id="1738132"/>
    <lineage>
        <taxon>Eukaryota</taxon>
        <taxon>Fungi</taxon>
        <taxon>Dikarya</taxon>
        <taxon>Basidiomycota</taxon>
        <taxon>Agaricomycotina</taxon>
        <taxon>Agaricomycetes</taxon>
        <taxon>Agaricomycetidae</taxon>
        <taxon>Agaricales</taxon>
        <taxon>Marasmiineae</taxon>
        <taxon>Mycenaceae</taxon>
        <taxon>Roridomyces</taxon>
    </lineage>
</organism>
<dbReference type="AlphaFoldDB" id="A0AAD7BZ16"/>
<keyword evidence="9 14" id="KW-0560">Oxidoreductase</keyword>
<dbReference type="PANTHER" id="PTHR24305">
    <property type="entry name" value="CYTOCHROME P450"/>
    <property type="match status" value="1"/>
</dbReference>
<comment type="cofactor">
    <cofactor evidence="1 13">
        <name>heme</name>
        <dbReference type="ChEBI" id="CHEBI:30413"/>
    </cofactor>
</comment>
<dbReference type="Proteomes" id="UP001221142">
    <property type="component" value="Unassembled WGS sequence"/>
</dbReference>
<evidence type="ECO:0000256" key="9">
    <source>
        <dbReference type="ARBA" id="ARBA00023002"/>
    </source>
</evidence>
<keyword evidence="6" id="KW-0812">Transmembrane</keyword>
<keyword evidence="16" id="KW-1185">Reference proteome</keyword>
<dbReference type="InterPro" id="IPR036396">
    <property type="entry name" value="Cyt_P450_sf"/>
</dbReference>
<evidence type="ECO:0000256" key="3">
    <source>
        <dbReference type="ARBA" id="ARBA00004721"/>
    </source>
</evidence>
<evidence type="ECO:0000313" key="16">
    <source>
        <dbReference type="Proteomes" id="UP001221142"/>
    </source>
</evidence>
<keyword evidence="10 13" id="KW-0408">Iron</keyword>
<evidence type="ECO:0000256" key="6">
    <source>
        <dbReference type="ARBA" id="ARBA00022692"/>
    </source>
</evidence>
<dbReference type="InterPro" id="IPR001128">
    <property type="entry name" value="Cyt_P450"/>
</dbReference>
<evidence type="ECO:0000256" key="11">
    <source>
        <dbReference type="ARBA" id="ARBA00023033"/>
    </source>
</evidence>
<name>A0AAD7BZ16_9AGAR</name>